<dbReference type="InterPro" id="IPR047243">
    <property type="entry name" value="RING-H2_BRAP2"/>
</dbReference>
<evidence type="ECO:0000256" key="1">
    <source>
        <dbReference type="ARBA" id="ARBA00022723"/>
    </source>
</evidence>
<feature type="region of interest" description="Disordered" evidence="6">
    <location>
        <begin position="663"/>
        <end position="682"/>
    </location>
</feature>
<dbReference type="Proteomes" id="UP000664859">
    <property type="component" value="Unassembled WGS sequence"/>
</dbReference>
<sequence>MYETLHRLHILAADQPVEMRHSHVHAADNITSIIAQFAPAIPACTVSTISYRITAAATALASSTASCRLRPVCLHKWEDGAHGSVHASACSLAARRRNRDGYAGQTLACSIRTAAGGCSACSVEGCKLLHDLLCWTIDESQQLGSPTILRRCFGGRWCCCSRGFQGRNRCMNRIRGRWCWERTVQDAGAALVTETALQPASMRSQAALSATCQLPEGRGCLLCITSMPAHMVPTDMLQLFAPFRQSMSYVRILRPCRGSDSERLEYMVVLQMLNQELADSFYRQYNGQPFSSMEEACCEVVFVASISFIDAQDGSCDSISALGALPNACATAAAAAAGPADTSQALHSGGAEAREDACVICFEKLEGGTLTTACKHTFHIECIALWQDSPCPVCRFHHNGSGDDSTCQECGRSVNVHVCLICGYVGCGGREQGGHMSQHHLATLHAYALDVETQQVWDFAGGGFVHRLIYNKADGKMVEANNPGHASGERPQAPSQLSDVQEERLVHGKLEGLAWQYNTLLASQMDQQRAFYEKQIGRLLEEQEEERSRRGRATGQEVAMALRHEQRQLQQKVLSLEERLRKARDDIEFQKELRASLEANENQWEAQLRIAAAELEAAVQAKLEWVPQLEDKVAELMQKLDASGGAAEAKGIAAEVPVAATQLRKVSPEKGTAAKGKKGGKT</sequence>
<dbReference type="PROSITE" id="PS50271">
    <property type="entry name" value="ZF_UBP"/>
    <property type="match status" value="1"/>
</dbReference>
<dbReference type="GO" id="GO:0005737">
    <property type="term" value="C:cytoplasm"/>
    <property type="evidence" value="ECO:0007669"/>
    <property type="project" value="TreeGrafter"/>
</dbReference>
<dbReference type="GO" id="GO:0016567">
    <property type="term" value="P:protein ubiquitination"/>
    <property type="evidence" value="ECO:0007669"/>
    <property type="project" value="TreeGrafter"/>
</dbReference>
<proteinExistence type="predicted"/>
<reference evidence="9" key="1">
    <citation type="submission" date="2021-02" db="EMBL/GenBank/DDBJ databases">
        <title>First Annotated Genome of the Yellow-green Alga Tribonema minus.</title>
        <authorList>
            <person name="Mahan K.M."/>
        </authorList>
    </citation>
    <scope>NUCLEOTIDE SEQUENCE</scope>
    <source>
        <strain evidence="9">UTEX B ZZ1240</strain>
    </source>
</reference>
<evidence type="ECO:0000259" key="7">
    <source>
        <dbReference type="PROSITE" id="PS50089"/>
    </source>
</evidence>
<dbReference type="CDD" id="cd16457">
    <property type="entry name" value="RING-H2_BRAP2"/>
    <property type="match status" value="1"/>
</dbReference>
<dbReference type="Pfam" id="PF13923">
    <property type="entry name" value="zf-C3HC4_2"/>
    <property type="match status" value="1"/>
</dbReference>
<dbReference type="PANTHER" id="PTHR24007:SF7">
    <property type="entry name" value="BRCA1-ASSOCIATED PROTEIN"/>
    <property type="match status" value="1"/>
</dbReference>
<evidence type="ECO:0000256" key="3">
    <source>
        <dbReference type="ARBA" id="ARBA00022833"/>
    </source>
</evidence>
<evidence type="ECO:0000256" key="2">
    <source>
        <dbReference type="ARBA" id="ARBA00022771"/>
    </source>
</evidence>
<dbReference type="SMART" id="SM00290">
    <property type="entry name" value="ZnF_UBP"/>
    <property type="match status" value="1"/>
</dbReference>
<dbReference type="GO" id="GO:0008270">
    <property type="term" value="F:zinc ion binding"/>
    <property type="evidence" value="ECO:0007669"/>
    <property type="project" value="UniProtKB-KW"/>
</dbReference>
<keyword evidence="1" id="KW-0479">Metal-binding</keyword>
<comment type="caution">
    <text evidence="9">The sequence shown here is derived from an EMBL/GenBank/DDBJ whole genome shotgun (WGS) entry which is preliminary data.</text>
</comment>
<dbReference type="Gene3D" id="3.30.40.10">
    <property type="entry name" value="Zinc/RING finger domain, C3HC4 (zinc finger)"/>
    <property type="match status" value="2"/>
</dbReference>
<evidence type="ECO:0000313" key="9">
    <source>
        <dbReference type="EMBL" id="KAG5179311.1"/>
    </source>
</evidence>
<keyword evidence="5" id="KW-0175">Coiled coil</keyword>
<name>A0A835YPP8_9STRA</name>
<dbReference type="PANTHER" id="PTHR24007">
    <property type="entry name" value="BRCA1-ASSOCIATED PROTEIN"/>
    <property type="match status" value="1"/>
</dbReference>
<dbReference type="PROSITE" id="PS50089">
    <property type="entry name" value="ZF_RING_2"/>
    <property type="match status" value="1"/>
</dbReference>
<evidence type="ECO:0000256" key="4">
    <source>
        <dbReference type="PROSITE-ProRule" id="PRU00502"/>
    </source>
</evidence>
<dbReference type="InterPro" id="IPR001841">
    <property type="entry name" value="Znf_RING"/>
</dbReference>
<dbReference type="SMART" id="SM00184">
    <property type="entry name" value="RING"/>
    <property type="match status" value="1"/>
</dbReference>
<feature type="coiled-coil region" evidence="5">
    <location>
        <begin position="522"/>
        <end position="614"/>
    </location>
</feature>
<feature type="domain" description="UBP-type" evidence="8">
    <location>
        <begin position="392"/>
        <end position="484"/>
    </location>
</feature>
<dbReference type="GO" id="GO:0007265">
    <property type="term" value="P:Ras protein signal transduction"/>
    <property type="evidence" value="ECO:0007669"/>
    <property type="project" value="TreeGrafter"/>
</dbReference>
<evidence type="ECO:0000259" key="8">
    <source>
        <dbReference type="PROSITE" id="PS50271"/>
    </source>
</evidence>
<evidence type="ECO:0000313" key="10">
    <source>
        <dbReference type="Proteomes" id="UP000664859"/>
    </source>
</evidence>
<keyword evidence="10" id="KW-1185">Reference proteome</keyword>
<dbReference type="Pfam" id="PF02148">
    <property type="entry name" value="zf-UBP"/>
    <property type="match status" value="1"/>
</dbReference>
<feature type="domain" description="RING-type" evidence="7">
    <location>
        <begin position="358"/>
        <end position="395"/>
    </location>
</feature>
<dbReference type="InterPro" id="IPR011422">
    <property type="entry name" value="BRAP2/ETP1_RRM"/>
</dbReference>
<accession>A0A835YPP8</accession>
<gene>
    <name evidence="9" type="ORF">JKP88DRAFT_327121</name>
</gene>
<dbReference type="SUPFAM" id="SSF57850">
    <property type="entry name" value="RING/U-box"/>
    <property type="match status" value="1"/>
</dbReference>
<evidence type="ECO:0008006" key="11">
    <source>
        <dbReference type="Google" id="ProtNLM"/>
    </source>
</evidence>
<dbReference type="Pfam" id="PF07576">
    <property type="entry name" value="BRAP2"/>
    <property type="match status" value="1"/>
</dbReference>
<keyword evidence="3" id="KW-0862">Zinc</keyword>
<dbReference type="EMBL" id="JAFCMP010000479">
    <property type="protein sequence ID" value="KAG5179311.1"/>
    <property type="molecule type" value="Genomic_DNA"/>
</dbReference>
<evidence type="ECO:0000256" key="5">
    <source>
        <dbReference type="SAM" id="Coils"/>
    </source>
</evidence>
<dbReference type="AlphaFoldDB" id="A0A835YPP8"/>
<dbReference type="InterPro" id="IPR013083">
    <property type="entry name" value="Znf_RING/FYVE/PHD"/>
</dbReference>
<keyword evidence="2 4" id="KW-0863">Zinc-finger</keyword>
<organism evidence="9 10">
    <name type="scientific">Tribonema minus</name>
    <dbReference type="NCBI Taxonomy" id="303371"/>
    <lineage>
        <taxon>Eukaryota</taxon>
        <taxon>Sar</taxon>
        <taxon>Stramenopiles</taxon>
        <taxon>Ochrophyta</taxon>
        <taxon>PX clade</taxon>
        <taxon>Xanthophyceae</taxon>
        <taxon>Tribonematales</taxon>
        <taxon>Tribonemataceae</taxon>
        <taxon>Tribonema</taxon>
    </lineage>
</organism>
<evidence type="ECO:0000256" key="6">
    <source>
        <dbReference type="SAM" id="MobiDB-lite"/>
    </source>
</evidence>
<dbReference type="OrthoDB" id="273556at2759"/>
<protein>
    <recommendedName>
        <fullName evidence="11">Brca1-associated protein</fullName>
    </recommendedName>
</protein>
<dbReference type="GO" id="GO:0061630">
    <property type="term" value="F:ubiquitin protein ligase activity"/>
    <property type="evidence" value="ECO:0007669"/>
    <property type="project" value="TreeGrafter"/>
</dbReference>
<dbReference type="InterPro" id="IPR001607">
    <property type="entry name" value="Znf_UBP"/>
</dbReference>